<dbReference type="SUPFAM" id="SSF56112">
    <property type="entry name" value="Protein kinase-like (PK-like)"/>
    <property type="match status" value="1"/>
</dbReference>
<keyword evidence="8" id="KW-0547">Nucleotide-binding</keyword>
<evidence type="ECO:0000256" key="2">
    <source>
        <dbReference type="ARBA" id="ARBA00006219"/>
    </source>
</evidence>
<dbReference type="InterPro" id="IPR040999">
    <property type="entry name" value="Mak_N_cap"/>
</dbReference>
<evidence type="ECO:0000256" key="8">
    <source>
        <dbReference type="ARBA" id="ARBA00022741"/>
    </source>
</evidence>
<evidence type="ECO:0000256" key="13">
    <source>
        <dbReference type="ARBA" id="ARBA00031251"/>
    </source>
</evidence>
<accession>A0A5F2EW68</accession>
<keyword evidence="11" id="KW-0320">Glycogen biosynthesis</keyword>
<keyword evidence="12" id="KW-0119">Carbohydrate metabolism</keyword>
<evidence type="ECO:0000256" key="12">
    <source>
        <dbReference type="ARBA" id="ARBA00023277"/>
    </source>
</evidence>
<keyword evidence="10" id="KW-0067">ATP-binding</keyword>
<dbReference type="Gene3D" id="3.90.1200.10">
    <property type="match status" value="1"/>
</dbReference>
<dbReference type="GO" id="GO:0005524">
    <property type="term" value="F:ATP binding"/>
    <property type="evidence" value="ECO:0007669"/>
    <property type="project" value="UniProtKB-KW"/>
</dbReference>
<dbReference type="AlphaFoldDB" id="A0A2S0WNI2"/>
<dbReference type="GO" id="GO:0016301">
    <property type="term" value="F:kinase activity"/>
    <property type="evidence" value="ECO:0007669"/>
    <property type="project" value="UniProtKB-KW"/>
</dbReference>
<evidence type="ECO:0000256" key="9">
    <source>
        <dbReference type="ARBA" id="ARBA00022777"/>
    </source>
</evidence>
<keyword evidence="7 15" id="KW-0808">Transferase</keyword>
<dbReference type="RefSeq" id="WP_108578760.1">
    <property type="nucleotide sequence ID" value="NZ_CP026952.1"/>
</dbReference>
<comment type="similarity">
    <text evidence="2">Belongs to the aminoglycoside phosphotransferase family.</text>
</comment>
<dbReference type="OrthoDB" id="3787729at2"/>
<dbReference type="EMBL" id="CP026952">
    <property type="protein sequence ID" value="AWB92909.1"/>
    <property type="molecule type" value="Genomic_DNA"/>
</dbReference>
<evidence type="ECO:0000256" key="11">
    <source>
        <dbReference type="ARBA" id="ARBA00023056"/>
    </source>
</evidence>
<protein>
    <recommendedName>
        <fullName evidence="5">Maltokinase</fullName>
        <ecNumber evidence="4">2.7.1.175</ecNumber>
    </recommendedName>
    <alternativeName>
        <fullName evidence="13">Maltose-1-phosphate synthase</fullName>
    </alternativeName>
</protein>
<reference evidence="16" key="1">
    <citation type="submission" date="2018-01" db="EMBL/GenBank/DDBJ databases">
        <authorList>
            <person name="Li J."/>
        </authorList>
    </citation>
    <scope>NUCLEOTIDE SEQUENCE [LARGE SCALE GENOMIC DNA]</scope>
    <source>
        <strain evidence="16">592</strain>
    </source>
</reference>
<organism evidence="15 16">
    <name type="scientific">Aeromicrobium chenweiae</name>
    <dbReference type="NCBI Taxonomy" id="2079793"/>
    <lineage>
        <taxon>Bacteria</taxon>
        <taxon>Bacillati</taxon>
        <taxon>Actinomycetota</taxon>
        <taxon>Actinomycetes</taxon>
        <taxon>Propionibacteriales</taxon>
        <taxon>Nocardioidaceae</taxon>
        <taxon>Aeromicrobium</taxon>
    </lineage>
</organism>
<evidence type="ECO:0000256" key="6">
    <source>
        <dbReference type="ARBA" id="ARBA00022600"/>
    </source>
</evidence>
<dbReference type="UniPathway" id="UPA00164"/>
<evidence type="ECO:0000256" key="3">
    <source>
        <dbReference type="ARBA" id="ARBA00011245"/>
    </source>
</evidence>
<evidence type="ECO:0000256" key="7">
    <source>
        <dbReference type="ARBA" id="ARBA00022679"/>
    </source>
</evidence>
<evidence type="ECO:0000256" key="4">
    <source>
        <dbReference type="ARBA" id="ARBA00011962"/>
    </source>
</evidence>
<keyword evidence="6" id="KW-0321">Glycogen metabolism</keyword>
<accession>A0A2S0WNI2</accession>
<dbReference type="InterPro" id="IPR011009">
    <property type="entry name" value="Kinase-like_dom_sf"/>
</dbReference>
<dbReference type="GO" id="GO:0005978">
    <property type="term" value="P:glycogen biosynthetic process"/>
    <property type="evidence" value="ECO:0007669"/>
    <property type="project" value="UniProtKB-UniPathway"/>
</dbReference>
<evidence type="ECO:0000256" key="5">
    <source>
        <dbReference type="ARBA" id="ARBA00013882"/>
    </source>
</evidence>
<evidence type="ECO:0000256" key="10">
    <source>
        <dbReference type="ARBA" id="ARBA00022840"/>
    </source>
</evidence>
<dbReference type="Proteomes" id="UP000244384">
    <property type="component" value="Chromosome"/>
</dbReference>
<keyword evidence="16" id="KW-1185">Reference proteome</keyword>
<dbReference type="Pfam" id="PF18085">
    <property type="entry name" value="Mak_N_cap"/>
    <property type="match status" value="1"/>
</dbReference>
<sequence length="469" mass="50955">MSGPLETPSSEGSHGELVERLTDEVADWLPTQRWFAGKDRPITAVRPLTWSTLLDGDPLLLHVVVEVEQGDRREAYQLLVGSRQSELPDVPQSASIGLESGLTCYEASGDADLTACLLDFMAEGKVVDGLSFEHEPGAELTTGLRAHPITSEQSNTSLVYGNQYILKLFRKLTPGINKDLMLHRALREVGCRHIAEPLGSIGGELDGGPTTIGMLQRFMPDAVDGWVMATTSVRDYMAEGLPPEELGGDFAGEAMRLGAAIATVHADLARALGVEDGDQADLDRTVEAMLARLDRVAASVPELVPHVPRLRSAFEKVAQISGSVPVQYVHGDLHLGQVLRTLHGWLVLDFEGEPAASFAERAALRSTLRDVAGMLRSFDYVAQQLLVGQPEDANDTERALAWSSRNRDAFCDGYAGVAGRDPRDQADLLRALELDKAVYEVGYEHANRPDWLTVPLSSIARLMNDEGTS</sequence>
<gene>
    <name evidence="15" type="ORF">C3E78_12230</name>
</gene>
<comment type="catalytic activity">
    <reaction evidence="14">
        <text>D-maltose + ATP = alpha-maltose 1-phosphate + ADP + H(+)</text>
        <dbReference type="Rhea" id="RHEA:31915"/>
        <dbReference type="ChEBI" id="CHEBI:15378"/>
        <dbReference type="ChEBI" id="CHEBI:17306"/>
        <dbReference type="ChEBI" id="CHEBI:30616"/>
        <dbReference type="ChEBI" id="CHEBI:63576"/>
        <dbReference type="ChEBI" id="CHEBI:456216"/>
        <dbReference type="EC" id="2.7.1.175"/>
    </reaction>
</comment>
<evidence type="ECO:0000313" key="15">
    <source>
        <dbReference type="EMBL" id="AWB92909.1"/>
    </source>
</evidence>
<evidence type="ECO:0000256" key="1">
    <source>
        <dbReference type="ARBA" id="ARBA00004964"/>
    </source>
</evidence>
<comment type="subunit">
    <text evidence="3">Monomer.</text>
</comment>
<name>A0A2S0WNI2_9ACTN</name>
<proteinExistence type="inferred from homology"/>
<evidence type="ECO:0000256" key="14">
    <source>
        <dbReference type="ARBA" id="ARBA00049067"/>
    </source>
</evidence>
<comment type="pathway">
    <text evidence="1">Glycan biosynthesis; glycogen biosynthesis.</text>
</comment>
<keyword evidence="9" id="KW-0418">Kinase</keyword>
<dbReference type="KEGG" id="aez:C3E78_12230"/>
<dbReference type="EC" id="2.7.1.175" evidence="4"/>
<evidence type="ECO:0000313" key="16">
    <source>
        <dbReference type="Proteomes" id="UP000244384"/>
    </source>
</evidence>